<dbReference type="STRING" id="244292.ABW17_02325"/>
<proteinExistence type="inferred from homology"/>
<organism evidence="10 11">
    <name type="scientific">Mycobacterium nebraskense</name>
    <dbReference type="NCBI Taxonomy" id="244292"/>
    <lineage>
        <taxon>Bacteria</taxon>
        <taxon>Bacillati</taxon>
        <taxon>Actinomycetota</taxon>
        <taxon>Actinomycetes</taxon>
        <taxon>Mycobacteriales</taxon>
        <taxon>Mycobacteriaceae</taxon>
        <taxon>Mycobacterium</taxon>
    </lineage>
</organism>
<comment type="cofactor">
    <cofactor evidence="1">
        <name>heme</name>
        <dbReference type="ChEBI" id="CHEBI:30413"/>
    </cofactor>
</comment>
<dbReference type="PROSITE" id="PS00086">
    <property type="entry name" value="CYTOCHROME_P450"/>
    <property type="match status" value="1"/>
</dbReference>
<evidence type="ECO:0000256" key="6">
    <source>
        <dbReference type="ARBA" id="ARBA00023004"/>
    </source>
</evidence>
<dbReference type="InterPro" id="IPR017972">
    <property type="entry name" value="Cyt_P450_CS"/>
</dbReference>
<keyword evidence="3 8" id="KW-0349">Heme</keyword>
<gene>
    <name evidence="10" type="ORF">AWC17_29430</name>
</gene>
<evidence type="ECO:0000256" key="1">
    <source>
        <dbReference type="ARBA" id="ARBA00001971"/>
    </source>
</evidence>
<keyword evidence="11" id="KW-1185">Reference proteome</keyword>
<dbReference type="GO" id="GO:0020037">
    <property type="term" value="F:heme binding"/>
    <property type="evidence" value="ECO:0007669"/>
    <property type="project" value="InterPro"/>
</dbReference>
<reference evidence="10 11" key="1">
    <citation type="submission" date="2016-01" db="EMBL/GenBank/DDBJ databases">
        <title>The new phylogeny of the genus Mycobacterium.</title>
        <authorList>
            <person name="Tarcisio F."/>
            <person name="Conor M."/>
            <person name="Antonella G."/>
            <person name="Elisabetta G."/>
            <person name="Giulia F.S."/>
            <person name="Sara T."/>
            <person name="Anna F."/>
            <person name="Clotilde B."/>
            <person name="Roberto B."/>
            <person name="Veronica D.S."/>
            <person name="Fabio R."/>
            <person name="Monica P."/>
            <person name="Olivier J."/>
            <person name="Enrico T."/>
            <person name="Nicola S."/>
        </authorList>
    </citation>
    <scope>NUCLEOTIDE SEQUENCE [LARGE SCALE GENOMIC DNA]</scope>
    <source>
        <strain evidence="10 11">DSM 44803</strain>
    </source>
</reference>
<evidence type="ECO:0000256" key="3">
    <source>
        <dbReference type="ARBA" id="ARBA00022617"/>
    </source>
</evidence>
<evidence type="ECO:0000256" key="9">
    <source>
        <dbReference type="SAM" id="MobiDB-lite"/>
    </source>
</evidence>
<dbReference type="InterPro" id="IPR036396">
    <property type="entry name" value="Cyt_P450_sf"/>
</dbReference>
<evidence type="ECO:0000313" key="10">
    <source>
        <dbReference type="EMBL" id="ORW27079.1"/>
    </source>
</evidence>
<dbReference type="RefSeq" id="WP_046181726.1">
    <property type="nucleotide sequence ID" value="NZ_JACKSS010000099.1"/>
</dbReference>
<dbReference type="InterPro" id="IPR002397">
    <property type="entry name" value="Cyt_P450_B"/>
</dbReference>
<evidence type="ECO:0000256" key="4">
    <source>
        <dbReference type="ARBA" id="ARBA00022723"/>
    </source>
</evidence>
<keyword evidence="4 8" id="KW-0479">Metal-binding</keyword>
<name>A0A0F5NIP2_9MYCO</name>
<evidence type="ECO:0000256" key="2">
    <source>
        <dbReference type="ARBA" id="ARBA00010617"/>
    </source>
</evidence>
<feature type="region of interest" description="Disordered" evidence="9">
    <location>
        <begin position="157"/>
        <end position="181"/>
    </location>
</feature>
<dbReference type="PRINTS" id="PR00359">
    <property type="entry name" value="BP450"/>
</dbReference>
<dbReference type="GO" id="GO:0036199">
    <property type="term" value="F:cholest-4-en-3-one 26-monooxygenase activity"/>
    <property type="evidence" value="ECO:0007669"/>
    <property type="project" value="TreeGrafter"/>
</dbReference>
<evidence type="ECO:0000256" key="8">
    <source>
        <dbReference type="RuleBase" id="RU000461"/>
    </source>
</evidence>
<dbReference type="EMBL" id="LQPH01000081">
    <property type="protein sequence ID" value="ORW27079.1"/>
    <property type="molecule type" value="Genomic_DNA"/>
</dbReference>
<dbReference type="FunFam" id="1.10.630.10:FF:000018">
    <property type="entry name" value="Cytochrome P450 monooxygenase"/>
    <property type="match status" value="1"/>
</dbReference>
<dbReference type="InterPro" id="IPR001128">
    <property type="entry name" value="Cyt_P450"/>
</dbReference>
<comment type="similarity">
    <text evidence="2 8">Belongs to the cytochrome P450 family.</text>
</comment>
<dbReference type="GO" id="GO:0008395">
    <property type="term" value="F:steroid hydroxylase activity"/>
    <property type="evidence" value="ECO:0007669"/>
    <property type="project" value="TreeGrafter"/>
</dbReference>
<dbReference type="CDD" id="cd11078">
    <property type="entry name" value="CYP130-like"/>
    <property type="match status" value="1"/>
</dbReference>
<comment type="caution">
    <text evidence="10">The sequence shown here is derived from an EMBL/GenBank/DDBJ whole genome shotgun (WGS) entry which is preliminary data.</text>
</comment>
<dbReference type="Pfam" id="PF00067">
    <property type="entry name" value="p450"/>
    <property type="match status" value="1"/>
</dbReference>
<protein>
    <submittedName>
        <fullName evidence="10">Cytochrome</fullName>
    </submittedName>
</protein>
<evidence type="ECO:0000256" key="7">
    <source>
        <dbReference type="ARBA" id="ARBA00023033"/>
    </source>
</evidence>
<dbReference type="PANTHER" id="PTHR46696:SF4">
    <property type="entry name" value="BIOTIN BIOSYNTHESIS CYTOCHROME P450"/>
    <property type="match status" value="1"/>
</dbReference>
<dbReference type="GO" id="GO:0005506">
    <property type="term" value="F:iron ion binding"/>
    <property type="evidence" value="ECO:0007669"/>
    <property type="project" value="InterPro"/>
</dbReference>
<keyword evidence="5 8" id="KW-0560">Oxidoreductase</keyword>
<feature type="compositionally biased region" description="Basic and acidic residues" evidence="9">
    <location>
        <begin position="158"/>
        <end position="173"/>
    </location>
</feature>
<accession>A0A0F5NIP2</accession>
<keyword evidence="7 8" id="KW-0503">Monooxygenase</keyword>
<sequence>MAVKSPSDVYYDPFNPEIDADPYPVYRRMREEAPLYYNEQHDFYAVSRADDVERVLVDNETFISGRGGIMEFIRANITMPPGMFVYEDPPIHTRHRRVLAGVFTPRRIAELEPKIRAFCARSLDSVVGAGRFDFISDLGAQVPMRTMGMLLGIPEADQESHRQATDKSLRTEAGKPMAPQEGFASGESFAEYIDWRAAHPSDDLMTDLINAEVTEEDGSTRRLTREEVLTYTTLLASAGAETTGHLIAWTGKVLADHPDQRRELVENPSLIPQAIEEVLRFEPPGHQFARYVTADVDFYSQTVPEGSVMLFLMGSANRDHRRFVDGDRFDIHREPVKHLSFGIGAHYCLGAALARLEGRIALEEMLKRFPEWHIDIDNARMASSSALRGWDGLPAVVP</sequence>
<dbReference type="PANTHER" id="PTHR46696">
    <property type="entry name" value="P450, PUTATIVE (EUROFUNG)-RELATED"/>
    <property type="match status" value="1"/>
</dbReference>
<dbReference type="SUPFAM" id="SSF48264">
    <property type="entry name" value="Cytochrome P450"/>
    <property type="match status" value="1"/>
</dbReference>
<dbReference type="AlphaFoldDB" id="A0A0F5NIP2"/>
<evidence type="ECO:0000256" key="5">
    <source>
        <dbReference type="ARBA" id="ARBA00023002"/>
    </source>
</evidence>
<dbReference type="PRINTS" id="PR00385">
    <property type="entry name" value="P450"/>
</dbReference>
<dbReference type="Gene3D" id="1.10.630.10">
    <property type="entry name" value="Cytochrome P450"/>
    <property type="match status" value="1"/>
</dbReference>
<evidence type="ECO:0000313" key="11">
    <source>
        <dbReference type="Proteomes" id="UP000193781"/>
    </source>
</evidence>
<dbReference type="OrthoDB" id="502624at2"/>
<keyword evidence="6 8" id="KW-0408">Iron</keyword>
<dbReference type="Proteomes" id="UP000193781">
    <property type="component" value="Unassembled WGS sequence"/>
</dbReference>
<dbReference type="GO" id="GO:0006707">
    <property type="term" value="P:cholesterol catabolic process"/>
    <property type="evidence" value="ECO:0007669"/>
    <property type="project" value="TreeGrafter"/>
</dbReference>